<dbReference type="AlphaFoldDB" id="A0A0A9F926"/>
<reference evidence="1" key="1">
    <citation type="submission" date="2014-09" db="EMBL/GenBank/DDBJ databases">
        <authorList>
            <person name="Magalhaes I.L.F."/>
            <person name="Oliveira U."/>
            <person name="Santos F.R."/>
            <person name="Vidigal T.H.D.A."/>
            <person name="Brescovit A.D."/>
            <person name="Santos A.J."/>
        </authorList>
    </citation>
    <scope>NUCLEOTIDE SEQUENCE</scope>
    <source>
        <tissue evidence="1">Shoot tissue taken approximately 20 cm above the soil surface</tissue>
    </source>
</reference>
<name>A0A0A9F926_ARUDO</name>
<sequence>MLVWIVAVIPFYEQEGLYYTLTLVLINMNPNHTVYMLIGRLTIC</sequence>
<evidence type="ECO:0000313" key="1">
    <source>
        <dbReference type="EMBL" id="JAE04773.1"/>
    </source>
</evidence>
<organism evidence="1">
    <name type="scientific">Arundo donax</name>
    <name type="common">Giant reed</name>
    <name type="synonym">Donax arundinaceus</name>
    <dbReference type="NCBI Taxonomy" id="35708"/>
    <lineage>
        <taxon>Eukaryota</taxon>
        <taxon>Viridiplantae</taxon>
        <taxon>Streptophyta</taxon>
        <taxon>Embryophyta</taxon>
        <taxon>Tracheophyta</taxon>
        <taxon>Spermatophyta</taxon>
        <taxon>Magnoliopsida</taxon>
        <taxon>Liliopsida</taxon>
        <taxon>Poales</taxon>
        <taxon>Poaceae</taxon>
        <taxon>PACMAD clade</taxon>
        <taxon>Arundinoideae</taxon>
        <taxon>Arundineae</taxon>
        <taxon>Arundo</taxon>
    </lineage>
</organism>
<accession>A0A0A9F926</accession>
<reference evidence="1" key="2">
    <citation type="journal article" date="2015" name="Data Brief">
        <title>Shoot transcriptome of the giant reed, Arundo donax.</title>
        <authorList>
            <person name="Barrero R.A."/>
            <person name="Guerrero F.D."/>
            <person name="Moolhuijzen P."/>
            <person name="Goolsby J.A."/>
            <person name="Tidwell J."/>
            <person name="Bellgard S.E."/>
            <person name="Bellgard M.I."/>
        </authorList>
    </citation>
    <scope>NUCLEOTIDE SEQUENCE</scope>
    <source>
        <tissue evidence="1">Shoot tissue taken approximately 20 cm above the soil surface</tissue>
    </source>
</reference>
<proteinExistence type="predicted"/>
<protein>
    <submittedName>
        <fullName evidence="1">Uncharacterized protein</fullName>
    </submittedName>
</protein>
<dbReference type="EMBL" id="GBRH01193123">
    <property type="protein sequence ID" value="JAE04773.1"/>
    <property type="molecule type" value="Transcribed_RNA"/>
</dbReference>